<dbReference type="InterPro" id="IPR027417">
    <property type="entry name" value="P-loop_NTPase"/>
</dbReference>
<dbReference type="PANTHER" id="PTHR13710">
    <property type="entry name" value="DNA HELICASE RECQ FAMILY MEMBER"/>
    <property type="match status" value="1"/>
</dbReference>
<proteinExistence type="inferred from homology"/>
<evidence type="ECO:0000313" key="4">
    <source>
        <dbReference type="Proteomes" id="UP001498398"/>
    </source>
</evidence>
<dbReference type="EMBL" id="JBANRG010000013">
    <property type="protein sequence ID" value="KAK7461518.1"/>
    <property type="molecule type" value="Genomic_DNA"/>
</dbReference>
<dbReference type="SMART" id="SM00487">
    <property type="entry name" value="DEXDc"/>
    <property type="match status" value="1"/>
</dbReference>
<gene>
    <name evidence="3" type="ORF">VKT23_008692</name>
</gene>
<dbReference type="InterPro" id="IPR014001">
    <property type="entry name" value="Helicase_ATP-bd"/>
</dbReference>
<evidence type="ECO:0000256" key="1">
    <source>
        <dbReference type="ARBA" id="ARBA00005446"/>
    </source>
</evidence>
<feature type="domain" description="Helicase ATP-binding" evidence="2">
    <location>
        <begin position="101"/>
        <end position="261"/>
    </location>
</feature>
<dbReference type="Pfam" id="PF00270">
    <property type="entry name" value="DEAD"/>
    <property type="match status" value="1"/>
</dbReference>
<dbReference type="PANTHER" id="PTHR13710:SF154">
    <property type="entry name" value="RECQ HELICASE, PUTATIVE (AFU_ORTHOLOGUE AFUA_6G14720)-RELATED"/>
    <property type="match status" value="1"/>
</dbReference>
<dbReference type="InterPro" id="IPR011545">
    <property type="entry name" value="DEAD/DEAH_box_helicase_dom"/>
</dbReference>
<dbReference type="PROSITE" id="PS51192">
    <property type="entry name" value="HELICASE_ATP_BIND_1"/>
    <property type="match status" value="1"/>
</dbReference>
<comment type="caution">
    <text evidence="3">The sequence shown here is derived from an EMBL/GenBank/DDBJ whole genome shotgun (WGS) entry which is preliminary data.</text>
</comment>
<keyword evidence="4" id="KW-1185">Reference proteome</keyword>
<reference evidence="3 4" key="1">
    <citation type="submission" date="2024-01" db="EMBL/GenBank/DDBJ databases">
        <title>A draft genome for the cacao thread blight pathogen Marasmiellus scandens.</title>
        <authorList>
            <person name="Baruah I.K."/>
            <person name="Leung J."/>
            <person name="Bukari Y."/>
            <person name="Amoako-Attah I."/>
            <person name="Meinhardt L.W."/>
            <person name="Bailey B.A."/>
            <person name="Cohen S.P."/>
        </authorList>
    </citation>
    <scope>NUCLEOTIDE SEQUENCE [LARGE SCALE GENOMIC DNA]</scope>
    <source>
        <strain evidence="3 4">GH-19</strain>
    </source>
</reference>
<evidence type="ECO:0000259" key="2">
    <source>
        <dbReference type="PROSITE" id="PS51192"/>
    </source>
</evidence>
<evidence type="ECO:0000313" key="3">
    <source>
        <dbReference type="EMBL" id="KAK7461518.1"/>
    </source>
</evidence>
<accession>A0ABR1JLF5</accession>
<comment type="similarity">
    <text evidence="1">Belongs to the helicase family. RecQ subfamily.</text>
</comment>
<organism evidence="3 4">
    <name type="scientific">Marasmiellus scandens</name>
    <dbReference type="NCBI Taxonomy" id="2682957"/>
    <lineage>
        <taxon>Eukaryota</taxon>
        <taxon>Fungi</taxon>
        <taxon>Dikarya</taxon>
        <taxon>Basidiomycota</taxon>
        <taxon>Agaricomycotina</taxon>
        <taxon>Agaricomycetes</taxon>
        <taxon>Agaricomycetidae</taxon>
        <taxon>Agaricales</taxon>
        <taxon>Marasmiineae</taxon>
        <taxon>Omphalotaceae</taxon>
        <taxon>Marasmiellus</taxon>
    </lineage>
</organism>
<dbReference type="SUPFAM" id="SSF52540">
    <property type="entry name" value="P-loop containing nucleoside triphosphate hydrolases"/>
    <property type="match status" value="1"/>
</dbReference>
<dbReference type="Gene3D" id="3.40.50.300">
    <property type="entry name" value="P-loop containing nucleotide triphosphate hydrolases"/>
    <property type="match status" value="2"/>
</dbReference>
<name>A0ABR1JLF5_9AGAR</name>
<protein>
    <recommendedName>
        <fullName evidence="2">Helicase ATP-binding domain-containing protein</fullName>
    </recommendedName>
</protein>
<dbReference type="Proteomes" id="UP001498398">
    <property type="component" value="Unassembled WGS sequence"/>
</dbReference>
<sequence>MSDGSNNIMDLHASLQTHFREMENLLKQSFTAYSQQSRAALRDEVEAMGTALKLAESNEPAQERVDSCRLAAVHPATLAALQNVIRSPEAKFTSPEQAELINSVASTQHVIAVLETGGGKSASFFCAPKLYPGSLFIVVSPLNALTYDLHQRMQAAGLKGGIWSQGFEGNVHEAEIVIVPAHKVGIATFRQWLNNPHIKNRIKRIFIDECHKILTDKSYRECFSHFFELTAAGVPMTFLSGSLMPSSIPEMLKMMKIQDRSLVDEIRRYTGRPNLKYISRHLDQIREDVLCTASNLVSDLSSRFSTTADRGIIFTRTIEQAEELEKQLKCCRYVANMDPDYELNLELKGKSHGQWRNGSCPEHRWMVATQAFGQGVDYPYRPDGQDVTVKRQNVTAFGHSFPPHYPTTHLII</sequence>